<evidence type="ECO:0000259" key="9">
    <source>
        <dbReference type="SMART" id="SM00968"/>
    </source>
</evidence>
<dbReference type="PANTHER" id="PTHR43977">
    <property type="entry name" value="STRUCTURAL MAINTENANCE OF CHROMOSOMES PROTEIN 3"/>
    <property type="match status" value="1"/>
</dbReference>
<keyword evidence="2 7" id="KW-0963">Cytoplasm</keyword>
<dbReference type="InterPro" id="IPR027417">
    <property type="entry name" value="P-loop_NTPase"/>
</dbReference>
<dbReference type="Pfam" id="PF02463">
    <property type="entry name" value="SMC_N"/>
    <property type="match status" value="1"/>
</dbReference>
<evidence type="ECO:0000256" key="6">
    <source>
        <dbReference type="ARBA" id="ARBA00023125"/>
    </source>
</evidence>
<keyword evidence="6 7" id="KW-0238">DNA-binding</keyword>
<dbReference type="InterPro" id="IPR011890">
    <property type="entry name" value="SMC_prok"/>
</dbReference>
<evidence type="ECO:0000256" key="5">
    <source>
        <dbReference type="ARBA" id="ARBA00023054"/>
    </source>
</evidence>
<feature type="binding site" evidence="7">
    <location>
        <begin position="32"/>
        <end position="39"/>
    </location>
    <ligand>
        <name>ATP</name>
        <dbReference type="ChEBI" id="CHEBI:30616"/>
    </ligand>
</feature>
<dbReference type="GO" id="GO:0007062">
    <property type="term" value="P:sister chromatid cohesion"/>
    <property type="evidence" value="ECO:0007669"/>
    <property type="project" value="InterPro"/>
</dbReference>
<evidence type="ECO:0000256" key="4">
    <source>
        <dbReference type="ARBA" id="ARBA00022840"/>
    </source>
</evidence>
<evidence type="ECO:0000313" key="10">
    <source>
        <dbReference type="EMBL" id="NGO38437.1"/>
    </source>
</evidence>
<feature type="compositionally biased region" description="Polar residues" evidence="8">
    <location>
        <begin position="1234"/>
        <end position="1245"/>
    </location>
</feature>
<dbReference type="GO" id="GO:0005737">
    <property type="term" value="C:cytoplasm"/>
    <property type="evidence" value="ECO:0007669"/>
    <property type="project" value="UniProtKB-SubCell"/>
</dbReference>
<feature type="domain" description="SMC hinge" evidence="9">
    <location>
        <begin position="524"/>
        <end position="656"/>
    </location>
</feature>
<feature type="coiled-coil region" evidence="7">
    <location>
        <begin position="696"/>
        <end position="968"/>
    </location>
</feature>
<evidence type="ECO:0000256" key="8">
    <source>
        <dbReference type="SAM" id="MobiDB-lite"/>
    </source>
</evidence>
<feature type="region of interest" description="Disordered" evidence="8">
    <location>
        <begin position="1229"/>
        <end position="1278"/>
    </location>
</feature>
<comment type="domain">
    <text evidence="7">Contains large globular domains required for ATP hydrolysis at each terminus and a third globular domain forming a flexible hinge near the middle of the molecule. These domains are separated by coiled-coil structures.</text>
</comment>
<comment type="subunit">
    <text evidence="7">Homodimer.</text>
</comment>
<dbReference type="SUPFAM" id="SSF52540">
    <property type="entry name" value="P-loop containing nucleoside triphosphate hydrolases"/>
    <property type="match status" value="1"/>
</dbReference>
<dbReference type="PIRSF" id="PIRSF005719">
    <property type="entry name" value="SMC"/>
    <property type="match status" value="1"/>
</dbReference>
<gene>
    <name evidence="7 10" type="primary">smc</name>
    <name evidence="10" type="ORF">G4L39_03360</name>
</gene>
<dbReference type="GO" id="GO:0030261">
    <property type="term" value="P:chromosome condensation"/>
    <property type="evidence" value="ECO:0007669"/>
    <property type="project" value="InterPro"/>
</dbReference>
<comment type="subcellular location">
    <subcellularLocation>
        <location evidence="1 7">Cytoplasm</location>
    </subcellularLocation>
</comment>
<dbReference type="InterPro" id="IPR010935">
    <property type="entry name" value="SMC_hinge"/>
</dbReference>
<dbReference type="Gene3D" id="3.40.50.300">
    <property type="entry name" value="P-loop containing nucleotide triphosphate hydrolases"/>
    <property type="match status" value="2"/>
</dbReference>
<dbReference type="RefSeq" id="WP_165105915.1">
    <property type="nucleotide sequence ID" value="NZ_JAAKYA010000017.1"/>
</dbReference>
<evidence type="ECO:0000256" key="1">
    <source>
        <dbReference type="ARBA" id="ARBA00004496"/>
    </source>
</evidence>
<dbReference type="Pfam" id="PF06470">
    <property type="entry name" value="SMC_hinge"/>
    <property type="match status" value="1"/>
</dbReference>
<feature type="compositionally biased region" description="Basic and acidic residues" evidence="8">
    <location>
        <begin position="1254"/>
        <end position="1265"/>
    </location>
</feature>
<feature type="region of interest" description="Disordered" evidence="8">
    <location>
        <begin position="588"/>
        <end position="616"/>
    </location>
</feature>
<dbReference type="GO" id="GO:0007059">
    <property type="term" value="P:chromosome segregation"/>
    <property type="evidence" value="ECO:0007669"/>
    <property type="project" value="UniProtKB-UniRule"/>
</dbReference>
<evidence type="ECO:0000256" key="2">
    <source>
        <dbReference type="ARBA" id="ARBA00022490"/>
    </source>
</evidence>
<accession>A0A6M1RLU9</accession>
<comment type="caution">
    <text evidence="10">The sequence shown here is derived from an EMBL/GenBank/DDBJ whole genome shotgun (WGS) entry which is preliminary data.</text>
</comment>
<dbReference type="Gene3D" id="3.30.70.1620">
    <property type="match status" value="1"/>
</dbReference>
<dbReference type="GO" id="GO:0003677">
    <property type="term" value="F:DNA binding"/>
    <property type="evidence" value="ECO:0007669"/>
    <property type="project" value="UniProtKB-UniRule"/>
</dbReference>
<evidence type="ECO:0000313" key="11">
    <source>
        <dbReference type="Proteomes" id="UP000477311"/>
    </source>
</evidence>
<dbReference type="Gene3D" id="1.20.1060.20">
    <property type="match status" value="1"/>
</dbReference>
<dbReference type="GO" id="GO:0005694">
    <property type="term" value="C:chromosome"/>
    <property type="evidence" value="ECO:0007669"/>
    <property type="project" value="InterPro"/>
</dbReference>
<dbReference type="HAMAP" id="MF_01894">
    <property type="entry name" value="Smc_prok"/>
    <property type="match status" value="1"/>
</dbReference>
<dbReference type="InterPro" id="IPR036277">
    <property type="entry name" value="SMC_hinge_sf"/>
</dbReference>
<dbReference type="NCBIfam" id="TIGR02168">
    <property type="entry name" value="SMC_prok_B"/>
    <property type="match status" value="1"/>
</dbReference>
<organism evidence="10 11">
    <name type="scientific">Limisphaera ngatamarikiensis</name>
    <dbReference type="NCBI Taxonomy" id="1324935"/>
    <lineage>
        <taxon>Bacteria</taxon>
        <taxon>Pseudomonadati</taxon>
        <taxon>Verrucomicrobiota</taxon>
        <taxon>Verrucomicrobiia</taxon>
        <taxon>Limisphaerales</taxon>
        <taxon>Limisphaeraceae</taxon>
        <taxon>Limisphaera</taxon>
    </lineage>
</organism>
<reference evidence="10 11" key="1">
    <citation type="submission" date="2020-02" db="EMBL/GenBank/DDBJ databases">
        <title>Draft genome sequence of Limisphaera ngatamarikiensis NGM72.4T, a thermophilic Verrucomicrobia grouped in subdivision 3.</title>
        <authorList>
            <person name="Carere C.R."/>
            <person name="Steen J."/>
            <person name="Hugenholtz P."/>
            <person name="Stott M.B."/>
        </authorList>
    </citation>
    <scope>NUCLEOTIDE SEQUENCE [LARGE SCALE GENOMIC DNA]</scope>
    <source>
        <strain evidence="10 11">NGM72.4</strain>
    </source>
</reference>
<evidence type="ECO:0000256" key="7">
    <source>
        <dbReference type="HAMAP-Rule" id="MF_01894"/>
    </source>
</evidence>
<keyword evidence="4 7" id="KW-0067">ATP-binding</keyword>
<dbReference type="SMART" id="SM00968">
    <property type="entry name" value="SMC_hinge"/>
    <property type="match status" value="1"/>
</dbReference>
<keyword evidence="3 7" id="KW-0547">Nucleotide-binding</keyword>
<protein>
    <recommendedName>
        <fullName evidence="7">Chromosome partition protein Smc</fullName>
    </recommendedName>
</protein>
<dbReference type="InterPro" id="IPR024704">
    <property type="entry name" value="SMC"/>
</dbReference>
<dbReference type="GO" id="GO:0006260">
    <property type="term" value="P:DNA replication"/>
    <property type="evidence" value="ECO:0007669"/>
    <property type="project" value="UniProtKB-UniRule"/>
</dbReference>
<comment type="similarity">
    <text evidence="7">Belongs to the SMC family.</text>
</comment>
<dbReference type="AlphaFoldDB" id="A0A6M1RLU9"/>
<keyword evidence="5 7" id="KW-0175">Coiled coil</keyword>
<proteinExistence type="inferred from homology"/>
<dbReference type="Proteomes" id="UP000477311">
    <property type="component" value="Unassembled WGS sequence"/>
</dbReference>
<dbReference type="GO" id="GO:0005524">
    <property type="term" value="F:ATP binding"/>
    <property type="evidence" value="ECO:0007669"/>
    <property type="project" value="UniProtKB-UniRule"/>
</dbReference>
<feature type="coiled-coil region" evidence="7">
    <location>
        <begin position="422"/>
        <end position="491"/>
    </location>
</feature>
<dbReference type="GO" id="GO:0016887">
    <property type="term" value="F:ATP hydrolysis activity"/>
    <property type="evidence" value="ECO:0007669"/>
    <property type="project" value="InterPro"/>
</dbReference>
<keyword evidence="11" id="KW-1185">Reference proteome</keyword>
<name>A0A6M1RLU9_9BACT</name>
<evidence type="ECO:0000256" key="3">
    <source>
        <dbReference type="ARBA" id="ARBA00022741"/>
    </source>
</evidence>
<dbReference type="InterPro" id="IPR003395">
    <property type="entry name" value="RecF/RecN/SMC_N"/>
</dbReference>
<sequence length="1278" mass="143434">MYLKSLTLLGFKSFPEKTTLNFQPGVTAIVGPNGCGKSNVADAIRWVLGEQSARALRGTEMADVIFNGTDLRKPMGMAEVSLTLGGVDEARLRAAGLNLDYHELTITRRVYRDGGSEYFLNRVPCRLRDIQQLFAGTGIGRTSYSIMAQGNITQVLSSKPEDRRLVFEEAAGITRFKAQKREALRKLEATEQNLLRVSDLIREVKRQIGSLQRQAGKARRYRALQAELQHLETQLARHQYDVWLAELQETERSLSACQNAMAEAEAAVQQGESTLAAQREALTELLNTLTRLQQSAAAIKAAIEQREQQIAFNEQRIRELVARDEQAYAELARLEEQQRVTEEALATARREWSEARQALQQHEATHQQQRDAVQAIEEELRKHQELLRQAQTQAMSHAQHLARLRNALHQLEIQQQSRLAQQEKLAAEKVQLETERERLEARLAEFESQVAREKQDAELRRRTVAERQQRLREVQDELAVAAAQVDKLLQTQAGVRSRLRVLEQLEESREGYDPGALAALRRSREVLGSLADYIRVPDPYVVAIEQALGHHLQLVLTEHPEAAQGILADLVRNKAGRASIAALAIGPRAPVDESGPTSDPAQPAREGVAPPASDPAGGLTRALDVIEADPRVQPLLRSLLGRTFIVPDLATATAHLCNGQTGCDFVTLQGELLNRHGIYTGGYLNGQGQGRGPASILGRKNQIAELRAELARLDEAVAAAGRRRGELASEQTALQAGLQEAQSELRRQEVAIAGREGELRALHNARQILARKLETVIYESESLHRQLEEAAQQRAQLTHQVAAAEQREAEIRNRVEELTARVEELRRERDRAQTALSDARVALVAGQQRVAAIEQQLTTLQQRLQDLRARAERCRQDIATSVTRKEQAEHEIQLARQELLQLQSDRARLNDELAAREQERTRLETAIAQAESDLRSARQRWAALQEERNRLEIERTQHQLQIDNLCRRIQEKYQLRLQDVRSECITITYADEGPARVQVLTPEEMARAGLATDWDAVARQVETLQKRLEEMGAVNLVAIEEYEEAEQRHQFLSRQYEDLVQAKARLVDVIQRINTETRQMFLETFEQIRRNFAALFTEVFGGGSADLRLVDENDVLESGIEILARPPGKKLQTISLLSGGEQTMTAVALLFAIYQVKPSPFCVLDELDAPLDEANITRFLRILQRFLDHSQFIIITHNKRTISMADVLYGVTMEERGVSKIVSVRFRREDTPSPALNDSTPQQPGADTEPGPVDLDRQGNPDDHQGSPPEPALAEAAP</sequence>
<comment type="function">
    <text evidence="7">Required for chromosome condensation and partitioning.</text>
</comment>
<dbReference type="FunFam" id="3.40.50.300:FF:000901">
    <property type="entry name" value="Chromosome partition protein Smc"/>
    <property type="match status" value="1"/>
</dbReference>
<feature type="coiled-coil region" evidence="7">
    <location>
        <begin position="173"/>
        <end position="393"/>
    </location>
</feature>
<dbReference type="CDD" id="cd03278">
    <property type="entry name" value="ABC_SMC_barmotin"/>
    <property type="match status" value="1"/>
</dbReference>
<feature type="coiled-coil region" evidence="7">
    <location>
        <begin position="1035"/>
        <end position="1062"/>
    </location>
</feature>
<dbReference type="EMBL" id="JAAKYA010000017">
    <property type="protein sequence ID" value="NGO38437.1"/>
    <property type="molecule type" value="Genomic_DNA"/>
</dbReference>
<dbReference type="Gene3D" id="1.20.5.340">
    <property type="match status" value="1"/>
</dbReference>
<dbReference type="SUPFAM" id="SSF75553">
    <property type="entry name" value="Smc hinge domain"/>
    <property type="match status" value="1"/>
</dbReference>